<gene>
    <name evidence="1" type="ORF">F2P47_10110</name>
</gene>
<proteinExistence type="predicted"/>
<name>A0A6N6VGN3_9HYPH</name>
<comment type="caution">
    <text evidence="1">The sequence shown here is derived from an EMBL/GenBank/DDBJ whole genome shotgun (WGS) entry which is preliminary data.</text>
</comment>
<evidence type="ECO:0000313" key="2">
    <source>
        <dbReference type="Proteomes" id="UP000468901"/>
    </source>
</evidence>
<keyword evidence="2" id="KW-1185">Reference proteome</keyword>
<dbReference type="EMBL" id="WESC01000008">
    <property type="protein sequence ID" value="KAB7739858.1"/>
    <property type="molecule type" value="Genomic_DNA"/>
</dbReference>
<organism evidence="1 2">
    <name type="scientific">Parvibaculum sedimenti</name>
    <dbReference type="NCBI Taxonomy" id="2608632"/>
    <lineage>
        <taxon>Bacteria</taxon>
        <taxon>Pseudomonadati</taxon>
        <taxon>Pseudomonadota</taxon>
        <taxon>Alphaproteobacteria</taxon>
        <taxon>Hyphomicrobiales</taxon>
        <taxon>Parvibaculaceae</taxon>
        <taxon>Parvibaculum</taxon>
    </lineage>
</organism>
<sequence>MSALSPEFLEWIWSYRQVFKWFDEFDAAALKLNPAEWDGDTQLKFLTTYGLTRGVAHQSLQSNFTRIVDKLHALFGNRLDEGNALNDLNNRWSEGINVVRDIQNGRDLKSFTSKLLWFYQPKHMTMFDEFARCGLRKWKLSQTAKGALNVNEKNFLELFDDFYLGSASWIEAAARYCDRSYPYPRRIADQWLWLNGRPAREKKAILDRFRVSIESSPIFEHY</sequence>
<reference evidence="1 2" key="1">
    <citation type="submission" date="2019-09" db="EMBL/GenBank/DDBJ databases">
        <title>Parvibaculum sedimenti sp. nov., isolated from sediment.</title>
        <authorList>
            <person name="Wang Y."/>
        </authorList>
    </citation>
    <scope>NUCLEOTIDE SEQUENCE [LARGE SCALE GENOMIC DNA]</scope>
    <source>
        <strain evidence="1 2">HXT-9</strain>
    </source>
</reference>
<dbReference type="Proteomes" id="UP000468901">
    <property type="component" value="Unassembled WGS sequence"/>
</dbReference>
<evidence type="ECO:0000313" key="1">
    <source>
        <dbReference type="EMBL" id="KAB7739858.1"/>
    </source>
</evidence>
<dbReference type="RefSeq" id="WP_152216239.1">
    <property type="nucleotide sequence ID" value="NZ_WESC01000008.1"/>
</dbReference>
<protein>
    <submittedName>
        <fullName evidence="1">Uncharacterized protein</fullName>
    </submittedName>
</protein>
<dbReference type="AlphaFoldDB" id="A0A6N6VGN3"/>
<accession>A0A6N6VGN3</accession>